<dbReference type="Proteomes" id="UP000615446">
    <property type="component" value="Unassembled WGS sequence"/>
</dbReference>
<name>A0A8H3LHM4_9GLOM</name>
<sequence>MSATTKNYIGYEALVSYLKSERKNWSYCGFLNLNQDIIIASLISLTNNSSITLAKWQGFDVLWYNHFLDEAKKLLKPDTFDTVITEHLQHKKNLQTFWQGIIKKCQKVNQDIIKEHEKKEKENKEENEKYEKENFKECDTITTVMKETSKDQAAVTIVFSKKQLIKKRRIEKRFQKKQNQILEENKDNVIYEQVINDTLPVAPAYENLVIGEVLNIGIDQLKSYINIISKGRPVDYFSSGVFDERIKITKSESNILKGYVILVIGFRRILWSPVEEVISNHIYNKI</sequence>
<accession>A0A8H3LHM4</accession>
<evidence type="ECO:0000256" key="1">
    <source>
        <dbReference type="SAM" id="Coils"/>
    </source>
</evidence>
<dbReference type="EMBL" id="BLAL01000165">
    <property type="protein sequence ID" value="GES87234.1"/>
    <property type="molecule type" value="Genomic_DNA"/>
</dbReference>
<reference evidence="2" key="1">
    <citation type="submission" date="2019-10" db="EMBL/GenBank/DDBJ databases">
        <title>Conservation and host-specific expression of non-tandemly repeated heterogenous ribosome RNA gene in arbuscular mycorrhizal fungi.</title>
        <authorList>
            <person name="Maeda T."/>
            <person name="Kobayashi Y."/>
            <person name="Nakagawa T."/>
            <person name="Ezawa T."/>
            <person name="Yamaguchi K."/>
            <person name="Bino T."/>
            <person name="Nishimoto Y."/>
            <person name="Shigenobu S."/>
            <person name="Kawaguchi M."/>
        </authorList>
    </citation>
    <scope>NUCLEOTIDE SEQUENCE</scope>
    <source>
        <strain evidence="2">HR1</strain>
    </source>
</reference>
<protein>
    <submittedName>
        <fullName evidence="2">Uncharacterized protein</fullName>
    </submittedName>
</protein>
<gene>
    <name evidence="2" type="ORF">RCL2_001424300</name>
</gene>
<evidence type="ECO:0000313" key="3">
    <source>
        <dbReference type="Proteomes" id="UP000615446"/>
    </source>
</evidence>
<keyword evidence="1" id="KW-0175">Coiled coil</keyword>
<comment type="caution">
    <text evidence="2">The sequence shown here is derived from an EMBL/GenBank/DDBJ whole genome shotgun (WGS) entry which is preliminary data.</text>
</comment>
<feature type="coiled-coil region" evidence="1">
    <location>
        <begin position="102"/>
        <end position="136"/>
    </location>
</feature>
<proteinExistence type="predicted"/>
<dbReference type="AlphaFoldDB" id="A0A8H3LHM4"/>
<evidence type="ECO:0000313" key="2">
    <source>
        <dbReference type="EMBL" id="GES87234.1"/>
    </source>
</evidence>
<organism evidence="2 3">
    <name type="scientific">Rhizophagus clarus</name>
    <dbReference type="NCBI Taxonomy" id="94130"/>
    <lineage>
        <taxon>Eukaryota</taxon>
        <taxon>Fungi</taxon>
        <taxon>Fungi incertae sedis</taxon>
        <taxon>Mucoromycota</taxon>
        <taxon>Glomeromycotina</taxon>
        <taxon>Glomeromycetes</taxon>
        <taxon>Glomerales</taxon>
        <taxon>Glomeraceae</taxon>
        <taxon>Rhizophagus</taxon>
    </lineage>
</organism>